<feature type="transmembrane region" description="Helical" evidence="10">
    <location>
        <begin position="12"/>
        <end position="29"/>
    </location>
</feature>
<dbReference type="InterPro" id="IPR018247">
    <property type="entry name" value="EF_Hand_1_Ca_BS"/>
</dbReference>
<sequence length="553" mass="60625">MEELLEAIRNPFFIVYVSVLLSFCVVSGSQQLGDKVELEFQAFRLQQYELNGNVIGSKHFRVQYEAVSLNSKALRKCVVTSWRDLTSRHLDVLLETTVGALLIIIPSDLDALSPADKTLFMELEQKLATARTDLAVYVSHSSPEANAILSDVQSASGVSISATQQLINSIAANTFQFTSTGSPSTSPLTYKPNNIIGRLSSTERSAPTIAFVAHYDSHAGAAVGADSNGSGIVALLELLAIFRKLYEKPSTRPPFNLVFVWTAAGKYNYQGARQFIEDFQSDNSGRWFTYDNRLELAICVEAVGGPGPLWMHASKQPADGSAADRLLRRLRLAAPNQSVELVTKKISMNQPSAWEHEKFNIKRLPAVTLSRISSHDNSIRKSMLDTTSRISLDALEKNIRTIAEAVLGHMLSLPEGGYSTDPRVSADTSVLSRDAVDRQRLAHAVRLFASRPRPVADEAATVACAANLAVAVTVSPVSMHEVQIWPGTSDRLLAERVKPAVFDLIIACGVFGYLAMFYYVSTAFFFSTFIRGFLERGYCVSFFLDCQQSTASA</sequence>
<evidence type="ECO:0000256" key="4">
    <source>
        <dbReference type="ARBA" id="ARBA00022729"/>
    </source>
</evidence>
<accession>A0A158QNX8</accession>
<evidence type="ECO:0000313" key="14">
    <source>
        <dbReference type="WBParaSite" id="HPLM_0001145001-mRNA-1"/>
    </source>
</evidence>
<keyword evidence="5" id="KW-0256">Endoplasmic reticulum</keyword>
<keyword evidence="6 10" id="KW-1133">Transmembrane helix</keyword>
<keyword evidence="4" id="KW-0732">Signal</keyword>
<reference evidence="14" key="1">
    <citation type="submission" date="2016-04" db="UniProtKB">
        <authorList>
            <consortium name="WormBaseParasite"/>
        </authorList>
    </citation>
    <scope>IDENTIFICATION</scope>
</reference>
<keyword evidence="13" id="KW-1185">Reference proteome</keyword>
<dbReference type="PROSITE" id="PS00018">
    <property type="entry name" value="EF_HAND_1"/>
    <property type="match status" value="1"/>
</dbReference>
<dbReference type="Pfam" id="PF04389">
    <property type="entry name" value="Peptidase_M28"/>
    <property type="match status" value="1"/>
</dbReference>
<evidence type="ECO:0000256" key="5">
    <source>
        <dbReference type="ARBA" id="ARBA00022824"/>
    </source>
</evidence>
<evidence type="ECO:0000259" key="11">
    <source>
        <dbReference type="Pfam" id="PF04389"/>
    </source>
</evidence>
<dbReference type="OMA" id="HEVQIWP"/>
<evidence type="ECO:0000256" key="2">
    <source>
        <dbReference type="ARBA" id="ARBA00007717"/>
    </source>
</evidence>
<comment type="similarity">
    <text evidence="2">Belongs to the nicastrin family.</text>
</comment>
<dbReference type="InterPro" id="IPR007484">
    <property type="entry name" value="Peptidase_M28"/>
</dbReference>
<dbReference type="PANTHER" id="PTHR31826">
    <property type="entry name" value="NICALIN"/>
    <property type="match status" value="1"/>
</dbReference>
<evidence type="ECO:0000313" key="13">
    <source>
        <dbReference type="Proteomes" id="UP000268014"/>
    </source>
</evidence>
<dbReference type="SUPFAM" id="SSF53187">
    <property type="entry name" value="Zn-dependent exopeptidases"/>
    <property type="match status" value="1"/>
</dbReference>
<reference evidence="12 13" key="2">
    <citation type="submission" date="2018-11" db="EMBL/GenBank/DDBJ databases">
        <authorList>
            <consortium name="Pathogen Informatics"/>
        </authorList>
    </citation>
    <scope>NUCLEOTIDE SEQUENCE [LARGE SCALE GENOMIC DNA]</scope>
    <source>
        <strain evidence="12 13">MHpl1</strain>
    </source>
</reference>
<evidence type="ECO:0000256" key="6">
    <source>
        <dbReference type="ARBA" id="ARBA00022989"/>
    </source>
</evidence>
<evidence type="ECO:0000313" key="12">
    <source>
        <dbReference type="EMBL" id="VDO42887.1"/>
    </source>
</evidence>
<evidence type="ECO:0000256" key="8">
    <source>
        <dbReference type="ARBA" id="ARBA00023180"/>
    </source>
</evidence>
<organism evidence="14">
    <name type="scientific">Haemonchus placei</name>
    <name type="common">Barber's pole worm</name>
    <dbReference type="NCBI Taxonomy" id="6290"/>
    <lineage>
        <taxon>Eukaryota</taxon>
        <taxon>Metazoa</taxon>
        <taxon>Ecdysozoa</taxon>
        <taxon>Nematoda</taxon>
        <taxon>Chromadorea</taxon>
        <taxon>Rhabditida</taxon>
        <taxon>Rhabditina</taxon>
        <taxon>Rhabditomorpha</taxon>
        <taxon>Strongyloidea</taxon>
        <taxon>Trichostrongylidae</taxon>
        <taxon>Haemonchus</taxon>
    </lineage>
</organism>
<proteinExistence type="inferred from homology"/>
<comment type="subcellular location">
    <subcellularLocation>
        <location evidence="1">Endoplasmic reticulum membrane</location>
        <topology evidence="1">Single-pass membrane protein</topology>
    </subcellularLocation>
</comment>
<dbReference type="OrthoDB" id="5913609at2759"/>
<keyword evidence="3 10" id="KW-0812">Transmembrane</keyword>
<evidence type="ECO:0000256" key="1">
    <source>
        <dbReference type="ARBA" id="ARBA00004389"/>
    </source>
</evidence>
<evidence type="ECO:0000256" key="10">
    <source>
        <dbReference type="SAM" id="Phobius"/>
    </source>
</evidence>
<feature type="transmembrane region" description="Helical" evidence="10">
    <location>
        <begin position="504"/>
        <end position="526"/>
    </location>
</feature>
<keyword evidence="7 10" id="KW-0472">Membrane</keyword>
<evidence type="ECO:0000256" key="7">
    <source>
        <dbReference type="ARBA" id="ARBA00023136"/>
    </source>
</evidence>
<dbReference type="GO" id="GO:0009966">
    <property type="term" value="P:regulation of signal transduction"/>
    <property type="evidence" value="ECO:0007669"/>
    <property type="project" value="InterPro"/>
</dbReference>
<evidence type="ECO:0000256" key="9">
    <source>
        <dbReference type="ARBA" id="ARBA00034873"/>
    </source>
</evidence>
<dbReference type="WBParaSite" id="HPLM_0001145001-mRNA-1">
    <property type="protein sequence ID" value="HPLM_0001145001-mRNA-1"/>
    <property type="gene ID" value="HPLM_0001145001"/>
</dbReference>
<name>A0A158QNX8_HAEPC</name>
<dbReference type="EMBL" id="UZAF01017571">
    <property type="protein sequence ID" value="VDO42887.1"/>
    <property type="molecule type" value="Genomic_DNA"/>
</dbReference>
<evidence type="ECO:0000256" key="3">
    <source>
        <dbReference type="ARBA" id="ARBA00022692"/>
    </source>
</evidence>
<dbReference type="Gene3D" id="3.40.630.10">
    <property type="entry name" value="Zn peptidases"/>
    <property type="match status" value="1"/>
</dbReference>
<keyword evidence="8" id="KW-0325">Glycoprotein</keyword>
<dbReference type="STRING" id="6290.A0A158QNX8"/>
<feature type="domain" description="Peptidase M28" evidence="11">
    <location>
        <begin position="194"/>
        <end position="405"/>
    </location>
</feature>
<protein>
    <recommendedName>
        <fullName evidence="9">BOS complex subunit NCLN</fullName>
    </recommendedName>
</protein>
<dbReference type="GO" id="GO:0005789">
    <property type="term" value="C:endoplasmic reticulum membrane"/>
    <property type="evidence" value="ECO:0007669"/>
    <property type="project" value="UniProtKB-SubCell"/>
</dbReference>
<dbReference type="InterPro" id="IPR016574">
    <property type="entry name" value="Nicalin"/>
</dbReference>
<dbReference type="Proteomes" id="UP000268014">
    <property type="component" value="Unassembled WGS sequence"/>
</dbReference>
<gene>
    <name evidence="12" type="ORF">HPLM_LOCUS11442</name>
</gene>
<dbReference type="AlphaFoldDB" id="A0A158QNX8"/>